<feature type="domain" description="PiggyBac transposable element-derived protein" evidence="1">
    <location>
        <begin position="1"/>
        <end position="80"/>
    </location>
</feature>
<dbReference type="InterPro" id="IPR029526">
    <property type="entry name" value="PGBD"/>
</dbReference>
<organism evidence="2 3">
    <name type="scientific">Ignelater luminosus</name>
    <name type="common">Cucubano</name>
    <name type="synonym">Pyrophorus luminosus</name>
    <dbReference type="NCBI Taxonomy" id="2038154"/>
    <lineage>
        <taxon>Eukaryota</taxon>
        <taxon>Metazoa</taxon>
        <taxon>Ecdysozoa</taxon>
        <taxon>Arthropoda</taxon>
        <taxon>Hexapoda</taxon>
        <taxon>Insecta</taxon>
        <taxon>Pterygota</taxon>
        <taxon>Neoptera</taxon>
        <taxon>Endopterygota</taxon>
        <taxon>Coleoptera</taxon>
        <taxon>Polyphaga</taxon>
        <taxon>Elateriformia</taxon>
        <taxon>Elateroidea</taxon>
        <taxon>Elateridae</taxon>
        <taxon>Agrypninae</taxon>
        <taxon>Pyrophorini</taxon>
        <taxon>Ignelater</taxon>
    </lineage>
</organism>
<dbReference type="Pfam" id="PF13843">
    <property type="entry name" value="DDE_Tnp_1_7"/>
    <property type="match status" value="1"/>
</dbReference>
<reference evidence="2" key="1">
    <citation type="submission" date="2019-08" db="EMBL/GenBank/DDBJ databases">
        <title>The genome of the North American firefly Photinus pyralis.</title>
        <authorList>
            <consortium name="Photinus pyralis genome working group"/>
            <person name="Fallon T.R."/>
            <person name="Sander Lower S.E."/>
            <person name="Weng J.-K."/>
        </authorList>
    </citation>
    <scope>NUCLEOTIDE SEQUENCE</scope>
    <source>
        <strain evidence="2">TRF0915ILg1</strain>
        <tissue evidence="2">Whole body</tissue>
    </source>
</reference>
<evidence type="ECO:0000259" key="1">
    <source>
        <dbReference type="Pfam" id="PF13843"/>
    </source>
</evidence>
<evidence type="ECO:0000313" key="2">
    <source>
        <dbReference type="EMBL" id="KAF2899915.1"/>
    </source>
</evidence>
<gene>
    <name evidence="2" type="ORF">ILUMI_06271</name>
</gene>
<dbReference type="PANTHER" id="PTHR46599:SF3">
    <property type="entry name" value="PIGGYBAC TRANSPOSABLE ELEMENT-DERIVED PROTEIN 4"/>
    <property type="match status" value="1"/>
</dbReference>
<name>A0A8K0D5L0_IGNLU</name>
<comment type="caution">
    <text evidence="2">The sequence shown here is derived from an EMBL/GenBank/DDBJ whole genome shotgun (WGS) entry which is preliminary data.</text>
</comment>
<evidence type="ECO:0000313" key="3">
    <source>
        <dbReference type="Proteomes" id="UP000801492"/>
    </source>
</evidence>
<keyword evidence="3" id="KW-1185">Reference proteome</keyword>
<dbReference type="AlphaFoldDB" id="A0A8K0D5L0"/>
<accession>A0A8K0D5L0</accession>
<dbReference type="PANTHER" id="PTHR46599">
    <property type="entry name" value="PIGGYBAC TRANSPOSABLE ELEMENT-DERIVED PROTEIN 4"/>
    <property type="match status" value="1"/>
</dbReference>
<dbReference type="Proteomes" id="UP000801492">
    <property type="component" value="Unassembled WGS sequence"/>
</dbReference>
<dbReference type="EMBL" id="VTPC01002526">
    <property type="protein sequence ID" value="KAF2899915.1"/>
    <property type="molecule type" value="Genomic_DNA"/>
</dbReference>
<proteinExistence type="predicted"/>
<sequence>MKRGDLHWRVSDTGIIAFKWMDNKPVHFLSNFHSPQDVELVSEKQKGRSREQFNTIKLVRDYNANMGFVDKSDMYKACYEID</sequence>
<protein>
    <recommendedName>
        <fullName evidence="1">PiggyBac transposable element-derived protein domain-containing protein</fullName>
    </recommendedName>
</protein>
<dbReference type="OrthoDB" id="10057274at2759"/>